<dbReference type="AlphaFoldDB" id="A0ABD5YU70"/>
<proteinExistence type="inferred from homology"/>
<sequence length="273" mass="29217">MAKTVLITGCSSGVGNETARAFLDEGWTVYATARNTDDIASLEEAGCEIASLDVTDEEEISAVVDRVIDEHGRIDCLVNNAGYGQFGPVEDVSTDLIEAQFDVNVYGPHRLTRAALPHMRERGEGTIINVSSAAGRVSVPGMGTYCGSKHALEAMSDALRSEVDAHGVDVALVEPGPVSTSFADRANDELKKLDQSDAYDTVYRFYEDSEVFGGQTPVAVSPAKVAETILEAGVSPAPSARYPVGSVSILADKTRYLPDSIRDAVYRQLLRLL</sequence>
<gene>
    <name evidence="4" type="ORF">ACFQL7_17920</name>
</gene>
<dbReference type="PANTHER" id="PTHR44169">
    <property type="entry name" value="NADPH-DEPENDENT 1-ACYLDIHYDROXYACETONE PHOSPHATE REDUCTASE"/>
    <property type="match status" value="1"/>
</dbReference>
<dbReference type="SUPFAM" id="SSF51735">
    <property type="entry name" value="NAD(P)-binding Rossmann-fold domains"/>
    <property type="match status" value="1"/>
</dbReference>
<protein>
    <submittedName>
        <fullName evidence="4">SDR family oxidoreductase</fullName>
        <ecNumber evidence="4">1.1.-.-</ecNumber>
    </submittedName>
</protein>
<evidence type="ECO:0000313" key="4">
    <source>
        <dbReference type="EMBL" id="MFC7191492.1"/>
    </source>
</evidence>
<evidence type="ECO:0000256" key="1">
    <source>
        <dbReference type="ARBA" id="ARBA00006484"/>
    </source>
</evidence>
<dbReference type="CDD" id="cd05374">
    <property type="entry name" value="17beta-HSD-like_SDR_c"/>
    <property type="match status" value="1"/>
</dbReference>
<dbReference type="RefSeq" id="WP_264555613.1">
    <property type="nucleotide sequence ID" value="NZ_CP109979.1"/>
</dbReference>
<comment type="caution">
    <text evidence="4">The sequence shown here is derived from an EMBL/GenBank/DDBJ whole genome shotgun (WGS) entry which is preliminary data.</text>
</comment>
<dbReference type="EC" id="1.1.-.-" evidence="4"/>
<dbReference type="PROSITE" id="PS00061">
    <property type="entry name" value="ADH_SHORT"/>
    <property type="match status" value="1"/>
</dbReference>
<organism evidence="4 5">
    <name type="scientific">Halocatena marina</name>
    <dbReference type="NCBI Taxonomy" id="2934937"/>
    <lineage>
        <taxon>Archaea</taxon>
        <taxon>Methanobacteriati</taxon>
        <taxon>Methanobacteriota</taxon>
        <taxon>Stenosarchaea group</taxon>
        <taxon>Halobacteria</taxon>
        <taxon>Halobacteriales</taxon>
        <taxon>Natronomonadaceae</taxon>
        <taxon>Halocatena</taxon>
    </lineage>
</organism>
<keyword evidence="2 4" id="KW-0560">Oxidoreductase</keyword>
<dbReference type="Gene3D" id="3.40.50.720">
    <property type="entry name" value="NAD(P)-binding Rossmann-like Domain"/>
    <property type="match status" value="1"/>
</dbReference>
<dbReference type="EMBL" id="JBHTAX010000001">
    <property type="protein sequence ID" value="MFC7191492.1"/>
    <property type="molecule type" value="Genomic_DNA"/>
</dbReference>
<dbReference type="PANTHER" id="PTHR44169:SF6">
    <property type="entry name" value="NADPH-DEPENDENT 1-ACYLDIHYDROXYACETONE PHOSPHATE REDUCTASE"/>
    <property type="match status" value="1"/>
</dbReference>
<name>A0ABD5YU70_9EURY</name>
<evidence type="ECO:0000256" key="3">
    <source>
        <dbReference type="RuleBase" id="RU000363"/>
    </source>
</evidence>
<dbReference type="GeneID" id="76201226"/>
<dbReference type="PRINTS" id="PR00081">
    <property type="entry name" value="GDHRDH"/>
</dbReference>
<evidence type="ECO:0000256" key="2">
    <source>
        <dbReference type="ARBA" id="ARBA00023002"/>
    </source>
</evidence>
<comment type="similarity">
    <text evidence="1 3">Belongs to the short-chain dehydrogenases/reductases (SDR) family.</text>
</comment>
<dbReference type="GO" id="GO:0016491">
    <property type="term" value="F:oxidoreductase activity"/>
    <property type="evidence" value="ECO:0007669"/>
    <property type="project" value="UniProtKB-KW"/>
</dbReference>
<dbReference type="Proteomes" id="UP001596417">
    <property type="component" value="Unassembled WGS sequence"/>
</dbReference>
<reference evidence="4 5" key="1">
    <citation type="journal article" date="2019" name="Int. J. Syst. Evol. Microbiol.">
        <title>The Global Catalogue of Microorganisms (GCM) 10K type strain sequencing project: providing services to taxonomists for standard genome sequencing and annotation.</title>
        <authorList>
            <consortium name="The Broad Institute Genomics Platform"/>
            <consortium name="The Broad Institute Genome Sequencing Center for Infectious Disease"/>
            <person name="Wu L."/>
            <person name="Ma J."/>
        </authorList>
    </citation>
    <scope>NUCLEOTIDE SEQUENCE [LARGE SCALE GENOMIC DNA]</scope>
    <source>
        <strain evidence="4 5">RDMS1</strain>
    </source>
</reference>
<evidence type="ECO:0000313" key="5">
    <source>
        <dbReference type="Proteomes" id="UP001596417"/>
    </source>
</evidence>
<dbReference type="InterPro" id="IPR002347">
    <property type="entry name" value="SDR_fam"/>
</dbReference>
<accession>A0ABD5YU70</accession>
<dbReference type="InterPro" id="IPR036291">
    <property type="entry name" value="NAD(P)-bd_dom_sf"/>
</dbReference>
<dbReference type="InterPro" id="IPR020904">
    <property type="entry name" value="Sc_DH/Rdtase_CS"/>
</dbReference>
<dbReference type="PRINTS" id="PR00080">
    <property type="entry name" value="SDRFAMILY"/>
</dbReference>
<dbReference type="Pfam" id="PF00106">
    <property type="entry name" value="adh_short"/>
    <property type="match status" value="1"/>
</dbReference>
<keyword evidence="5" id="KW-1185">Reference proteome</keyword>